<protein>
    <submittedName>
        <fullName evidence="1">Uncharacterized protein</fullName>
    </submittedName>
</protein>
<dbReference type="AlphaFoldDB" id="A0A4P7NI84"/>
<evidence type="ECO:0000313" key="2">
    <source>
        <dbReference type="Proteomes" id="UP000294847"/>
    </source>
</evidence>
<organism evidence="1 2">
    <name type="scientific">Pyricularia oryzae</name>
    <name type="common">Rice blast fungus</name>
    <name type="synonym">Magnaporthe oryzae</name>
    <dbReference type="NCBI Taxonomy" id="318829"/>
    <lineage>
        <taxon>Eukaryota</taxon>
        <taxon>Fungi</taxon>
        <taxon>Dikarya</taxon>
        <taxon>Ascomycota</taxon>
        <taxon>Pezizomycotina</taxon>
        <taxon>Sordariomycetes</taxon>
        <taxon>Sordariomycetidae</taxon>
        <taxon>Magnaporthales</taxon>
        <taxon>Pyriculariaceae</taxon>
        <taxon>Pyricularia</taxon>
    </lineage>
</organism>
<accession>A0A4P7NI84</accession>
<dbReference type="Proteomes" id="UP000294847">
    <property type="component" value="Chromosome 4"/>
</dbReference>
<name>A0A4P7NI84_PYROR</name>
<gene>
    <name evidence="1" type="ORF">PoMZ_08590</name>
</gene>
<evidence type="ECO:0000313" key="1">
    <source>
        <dbReference type="EMBL" id="QBZ61636.1"/>
    </source>
</evidence>
<proteinExistence type="predicted"/>
<dbReference type="EMBL" id="CP034207">
    <property type="protein sequence ID" value="QBZ61636.1"/>
    <property type="molecule type" value="Genomic_DNA"/>
</dbReference>
<sequence>MPESSACASLKTLKGLPHQSPSIWLLQPVYTTPIFRLFFGLLEAAEIRFDLRSISGPVNATMGKASRKSDPLQDAVTVRVFRELSAHMVRRVTKVE</sequence>
<reference evidence="1 2" key="1">
    <citation type="journal article" date="2019" name="Mol. Biol. Evol.">
        <title>Blast fungal genomes show frequent chromosomal changes, gene gains and losses, and effector gene turnover.</title>
        <authorList>
            <person name="Gomez Luciano L.B."/>
            <person name="Jason Tsai I."/>
            <person name="Chuma I."/>
            <person name="Tosa Y."/>
            <person name="Chen Y.H."/>
            <person name="Li J.Y."/>
            <person name="Li M.Y."/>
            <person name="Jade Lu M.Y."/>
            <person name="Nakayashiki H."/>
            <person name="Li W.H."/>
        </authorList>
    </citation>
    <scope>NUCLEOTIDE SEQUENCE [LARGE SCALE GENOMIC DNA]</scope>
    <source>
        <strain evidence="1">MZ5-1-6</strain>
    </source>
</reference>